<accession>A0A415DXF3</accession>
<evidence type="ECO:0000313" key="2">
    <source>
        <dbReference type="EMBL" id="RHJ85159.1"/>
    </source>
</evidence>
<organism evidence="2 3">
    <name type="scientific">Emergencia timonensis</name>
    <dbReference type="NCBI Taxonomy" id="1776384"/>
    <lineage>
        <taxon>Bacteria</taxon>
        <taxon>Bacillati</taxon>
        <taxon>Bacillota</taxon>
        <taxon>Clostridia</taxon>
        <taxon>Peptostreptococcales</taxon>
        <taxon>Anaerovoracaceae</taxon>
        <taxon>Emergencia</taxon>
    </lineage>
</organism>
<dbReference type="EMBL" id="QRMS01000005">
    <property type="protein sequence ID" value="RHJ85159.1"/>
    <property type="molecule type" value="Genomic_DNA"/>
</dbReference>
<dbReference type="RefSeq" id="WP_118336338.1">
    <property type="nucleotide sequence ID" value="NZ_JBKYJU010000006.1"/>
</dbReference>
<reference evidence="2 3" key="1">
    <citation type="submission" date="2018-08" db="EMBL/GenBank/DDBJ databases">
        <title>A genome reference for cultivated species of the human gut microbiota.</title>
        <authorList>
            <person name="Zou Y."/>
            <person name="Xue W."/>
            <person name="Luo G."/>
        </authorList>
    </citation>
    <scope>NUCLEOTIDE SEQUENCE [LARGE SCALE GENOMIC DNA]</scope>
    <source>
        <strain evidence="2 3">AM07-24</strain>
    </source>
</reference>
<comment type="caution">
    <text evidence="2">The sequence shown here is derived from an EMBL/GenBank/DDBJ whole genome shotgun (WGS) entry which is preliminary data.</text>
</comment>
<evidence type="ECO:0000256" key="1">
    <source>
        <dbReference type="SAM" id="SignalP"/>
    </source>
</evidence>
<keyword evidence="1" id="KW-0732">Signal</keyword>
<sequence length="384" mass="41421">MKRKLMTIALSITMLASSASLTFATTSINGQQTKQAQVQKEASIVEDIVGTNDVVKNIDKTKSEYVAEVDGLDISIPKAGNNSIKAELFTGEMISMELPEQVANSEGVLGKNGTIVYNAKAQNVDVLVQATENEKGNGEKEYGVRTMIVIDNAAAAHDYAFKFQLSDGSRLVSGKELNTDEVGDDEIAVIGEDGFFDGIIKSPWAKDATGKSLETYYTIDGDTLWQHIEFSEDTKFPVVADPWIGTSSKAENIGTPFEQGFTAYAAGQGTKGFYFDKSGGFISYSRGSGVNTSVSVSLGAGYGTATLSASIGFAVQGSTTSASYPVPKKAGWYKLKITEYYDVQKYKVLRKWKDPATGRVTWKEFSRNAKRLGYVGMAGKVVAQ</sequence>
<dbReference type="AlphaFoldDB" id="A0A415DXF3"/>
<proteinExistence type="predicted"/>
<keyword evidence="3" id="KW-1185">Reference proteome</keyword>
<dbReference type="Proteomes" id="UP000284841">
    <property type="component" value="Unassembled WGS sequence"/>
</dbReference>
<protein>
    <submittedName>
        <fullName evidence="2">Uncharacterized protein</fullName>
    </submittedName>
</protein>
<evidence type="ECO:0000313" key="3">
    <source>
        <dbReference type="Proteomes" id="UP000284841"/>
    </source>
</evidence>
<feature type="chain" id="PRO_5038840149" evidence="1">
    <location>
        <begin position="25"/>
        <end position="384"/>
    </location>
</feature>
<feature type="signal peptide" evidence="1">
    <location>
        <begin position="1"/>
        <end position="24"/>
    </location>
</feature>
<gene>
    <name evidence="2" type="ORF">DW099_15785</name>
</gene>
<name>A0A415DXF3_9FIRM</name>